<keyword evidence="3" id="KW-1185">Reference proteome</keyword>
<dbReference type="GO" id="GO:0120147">
    <property type="term" value="F:formylglycine-generating oxidase activity"/>
    <property type="evidence" value="ECO:0007669"/>
    <property type="project" value="TreeGrafter"/>
</dbReference>
<protein>
    <submittedName>
        <fullName evidence="2">Serine/threonine kinase</fullName>
    </submittedName>
</protein>
<dbReference type="PANTHER" id="PTHR23150:SF19">
    <property type="entry name" value="FORMYLGLYCINE-GENERATING ENZYME"/>
    <property type="match status" value="1"/>
</dbReference>
<reference evidence="2 3" key="1">
    <citation type="submission" date="2016-09" db="EMBL/GenBank/DDBJ databases">
        <authorList>
            <person name="Reverchon S."/>
            <person name="Nasser W."/>
            <person name="Leonard S."/>
            <person name="Brochier C."/>
            <person name="Duprey A."/>
        </authorList>
    </citation>
    <scope>NUCLEOTIDE SEQUENCE [LARGE SCALE GENOMIC DNA]</scope>
    <source>
        <strain evidence="2 3">174/2</strain>
    </source>
</reference>
<dbReference type="RefSeq" id="WP_067487359.1">
    <property type="nucleotide sequence ID" value="NZ_LT615367.1"/>
</dbReference>
<dbReference type="InterPro" id="IPR051043">
    <property type="entry name" value="Sulfatase_Mod_Factor_Kinase"/>
</dbReference>
<dbReference type="GO" id="GO:0016301">
    <property type="term" value="F:kinase activity"/>
    <property type="evidence" value="ECO:0007669"/>
    <property type="project" value="UniProtKB-KW"/>
</dbReference>
<dbReference type="InterPro" id="IPR016187">
    <property type="entry name" value="CTDL_fold"/>
</dbReference>
<accession>A0A375AFW4</accession>
<gene>
    <name evidence="2" type="ORF">DAQ1742_04180</name>
</gene>
<dbReference type="InterPro" id="IPR005532">
    <property type="entry name" value="SUMF_dom"/>
</dbReference>
<evidence type="ECO:0000313" key="2">
    <source>
        <dbReference type="EMBL" id="SLM64945.1"/>
    </source>
</evidence>
<dbReference type="InterPro" id="IPR042095">
    <property type="entry name" value="SUMF_sf"/>
</dbReference>
<dbReference type="Proteomes" id="UP000294820">
    <property type="component" value="Chromosome 1"/>
</dbReference>
<organism evidence="2 3">
    <name type="scientific">Dickeya aquatica</name>
    <dbReference type="NCBI Taxonomy" id="1401087"/>
    <lineage>
        <taxon>Bacteria</taxon>
        <taxon>Pseudomonadati</taxon>
        <taxon>Pseudomonadota</taxon>
        <taxon>Gammaproteobacteria</taxon>
        <taxon>Enterobacterales</taxon>
        <taxon>Pectobacteriaceae</taxon>
        <taxon>Dickeya</taxon>
    </lineage>
</organism>
<evidence type="ECO:0000313" key="3">
    <source>
        <dbReference type="Proteomes" id="UP000294820"/>
    </source>
</evidence>
<keyword evidence="2" id="KW-0808">Transferase</keyword>
<dbReference type="AlphaFoldDB" id="A0A375AFW4"/>
<dbReference type="PANTHER" id="PTHR23150">
    <property type="entry name" value="SULFATASE MODIFYING FACTOR 1, 2"/>
    <property type="match status" value="1"/>
</dbReference>
<dbReference type="SUPFAM" id="SSF56436">
    <property type="entry name" value="C-type lectin-like"/>
    <property type="match status" value="1"/>
</dbReference>
<dbReference type="KEGG" id="daq:DAQ1742_04180"/>
<proteinExistence type="predicted"/>
<evidence type="ECO:0000259" key="1">
    <source>
        <dbReference type="Pfam" id="PF03781"/>
    </source>
</evidence>
<dbReference type="Pfam" id="PF03781">
    <property type="entry name" value="FGE-sulfatase"/>
    <property type="match status" value="1"/>
</dbReference>
<dbReference type="EMBL" id="LT615367">
    <property type="protein sequence ID" value="SLM64945.1"/>
    <property type="molecule type" value="Genomic_DNA"/>
</dbReference>
<sequence>MKYNSVICGILLIGQLTHAAQPKLMPEEIAIKGGAFYVGNIFGDKDYTSHANVILKPFYIMRTEITYSQYQHVLQWAESHGYAFENGCNGGHFDDCLPAEQDNGGHPVTTLSWWDAVVFANALSALQQLTPYYLTADGRPLTSVPREHSLSVVRNPDATGYRLPSLNEWQVAARGGRPALLQGTYGRIYSGSDNPENIANMPKDNSTTFDTHPVAQQRPNPLGLYDMTGNVWEWIDDDFQMTGLNNMHYFCGGSYLMRISNLSECDVHTPNFPTSDIGFRLVKPAPQSQ</sequence>
<dbReference type="Gene3D" id="3.90.1580.10">
    <property type="entry name" value="paralog of FGE (formylglycine-generating enzyme)"/>
    <property type="match status" value="1"/>
</dbReference>
<feature type="domain" description="Sulfatase-modifying factor enzyme-like" evidence="1">
    <location>
        <begin position="26"/>
        <end position="283"/>
    </location>
</feature>
<keyword evidence="2" id="KW-0418">Kinase</keyword>
<name>A0A375AFW4_9GAMM</name>